<keyword evidence="5" id="KW-1185">Reference proteome</keyword>
<evidence type="ECO:0000259" key="3">
    <source>
        <dbReference type="PROSITE" id="PS50119"/>
    </source>
</evidence>
<dbReference type="SUPFAM" id="SSF50969">
    <property type="entry name" value="YVTN repeat-like/Quinoprotein amine dehydrogenase"/>
    <property type="match status" value="1"/>
</dbReference>
<evidence type="ECO:0000313" key="4">
    <source>
        <dbReference type="EMBL" id="VDI49511.1"/>
    </source>
</evidence>
<evidence type="ECO:0000256" key="2">
    <source>
        <dbReference type="SAM" id="Coils"/>
    </source>
</evidence>
<dbReference type="InterPro" id="IPR000315">
    <property type="entry name" value="Znf_B-box"/>
</dbReference>
<dbReference type="PANTHER" id="PTHR25462">
    <property type="entry name" value="BONUS, ISOFORM C-RELATED"/>
    <property type="match status" value="1"/>
</dbReference>
<organism evidence="4 5">
    <name type="scientific">Mytilus galloprovincialis</name>
    <name type="common">Mediterranean mussel</name>
    <dbReference type="NCBI Taxonomy" id="29158"/>
    <lineage>
        <taxon>Eukaryota</taxon>
        <taxon>Metazoa</taxon>
        <taxon>Spiralia</taxon>
        <taxon>Lophotrochozoa</taxon>
        <taxon>Mollusca</taxon>
        <taxon>Bivalvia</taxon>
        <taxon>Autobranchia</taxon>
        <taxon>Pteriomorphia</taxon>
        <taxon>Mytilida</taxon>
        <taxon>Mytiloidea</taxon>
        <taxon>Mytilidae</taxon>
        <taxon>Mytilinae</taxon>
        <taxon>Mytilus</taxon>
    </lineage>
</organism>
<dbReference type="InterPro" id="IPR011044">
    <property type="entry name" value="Quino_amine_DH_bsu"/>
</dbReference>
<dbReference type="Gene3D" id="2.130.10.10">
    <property type="entry name" value="YVTN repeat-like/Quinoprotein amine dehydrogenase"/>
    <property type="match status" value="1"/>
</dbReference>
<proteinExistence type="predicted"/>
<dbReference type="AlphaFoldDB" id="A0A8B6FHY5"/>
<keyword evidence="1" id="KW-0479">Metal-binding</keyword>
<dbReference type="OrthoDB" id="6108862at2759"/>
<reference evidence="4" key="1">
    <citation type="submission" date="2018-11" db="EMBL/GenBank/DDBJ databases">
        <authorList>
            <person name="Alioto T."/>
            <person name="Alioto T."/>
        </authorList>
    </citation>
    <scope>NUCLEOTIDE SEQUENCE</scope>
</reference>
<dbReference type="InterPro" id="IPR047153">
    <property type="entry name" value="TRIM45/56/19-like"/>
</dbReference>
<dbReference type="GO" id="GO:0045087">
    <property type="term" value="P:innate immune response"/>
    <property type="evidence" value="ECO:0007669"/>
    <property type="project" value="TreeGrafter"/>
</dbReference>
<dbReference type="InterPro" id="IPR015943">
    <property type="entry name" value="WD40/YVTN_repeat-like_dom_sf"/>
</dbReference>
<dbReference type="Proteomes" id="UP000596742">
    <property type="component" value="Unassembled WGS sequence"/>
</dbReference>
<protein>
    <recommendedName>
        <fullName evidence="3">B box-type domain-containing protein</fullName>
    </recommendedName>
</protein>
<feature type="domain" description="B box-type" evidence="3">
    <location>
        <begin position="4"/>
        <end position="54"/>
    </location>
</feature>
<name>A0A8B6FHY5_MYTGA</name>
<sequence>MASSNPIPCGPCQEGKINTKADIWCYNCDEGLCSICSGHHKRSKGTRDHKTIDITSYNSSIQAVKTECDKHGRLFNMYCPSHLMPCCDKCISTNHSKCAEIKSLASVVEKTKVEKSKASVDKDINSILHLLDKMVNNKSKNIKAEEQQCDDIKKSIQKIREKINKHLDHLEKKLCQETDKLWDQEKSTAADFISEVKEEKTKLQKIQEHLRRHETHTTKLQSFLVVHQLEQQVHKCQRYVDDLEDDDRTKTVNIKMKQNDKIENILIKLTSLESLGEVTIDKTETDMNRETSVRREAQVESREQYNINNMTMIIEYQAGIYMDKEITDMICLMDGRFIVAEWLGQLKLLTYDGKSQKNLQIPGEPWGVIQINQNTIAITYPYEKAIKIFNIEMETVTRVLTLDTECYGLSFSNNSLAVGVGGKQIRIIDLDGNTLKSIQVQSKSNLQFFIKCNDRIICGDYLGKAVHCVDGSGKQIWQYTQDLEGPWGLCKDTYGNIIVAEKDCNKIIVISKDGQNSKVLLSEEDEIKHPRCICFKQNESFGFIGNRQGRNLVKFKMIF</sequence>
<dbReference type="GO" id="GO:0061630">
    <property type="term" value="F:ubiquitin protein ligase activity"/>
    <property type="evidence" value="ECO:0007669"/>
    <property type="project" value="TreeGrafter"/>
</dbReference>
<dbReference type="PROSITE" id="PS50119">
    <property type="entry name" value="ZF_BBOX"/>
    <property type="match status" value="1"/>
</dbReference>
<dbReference type="PANTHER" id="PTHR25462:SF299">
    <property type="entry name" value="E3 UBIQUITIN-PROTEIN LIGASE TRIM56"/>
    <property type="match status" value="1"/>
</dbReference>
<keyword evidence="2" id="KW-0175">Coiled coil</keyword>
<feature type="coiled-coil region" evidence="2">
    <location>
        <begin position="135"/>
        <end position="246"/>
    </location>
</feature>
<gene>
    <name evidence="4" type="ORF">MGAL_10B044972</name>
</gene>
<dbReference type="GO" id="GO:0008270">
    <property type="term" value="F:zinc ion binding"/>
    <property type="evidence" value="ECO:0007669"/>
    <property type="project" value="UniProtKB-KW"/>
</dbReference>
<dbReference type="GO" id="GO:0005654">
    <property type="term" value="C:nucleoplasm"/>
    <property type="evidence" value="ECO:0007669"/>
    <property type="project" value="TreeGrafter"/>
</dbReference>
<keyword evidence="1" id="KW-0862">Zinc</keyword>
<keyword evidence="1" id="KW-0863">Zinc-finger</keyword>
<evidence type="ECO:0000313" key="5">
    <source>
        <dbReference type="Proteomes" id="UP000596742"/>
    </source>
</evidence>
<accession>A0A8B6FHY5</accession>
<evidence type="ECO:0000256" key="1">
    <source>
        <dbReference type="PROSITE-ProRule" id="PRU00024"/>
    </source>
</evidence>
<dbReference type="EMBL" id="UYJE01006834">
    <property type="protein sequence ID" value="VDI49511.1"/>
    <property type="molecule type" value="Genomic_DNA"/>
</dbReference>
<dbReference type="GO" id="GO:0060340">
    <property type="term" value="P:positive regulation of type I interferon-mediated signaling pathway"/>
    <property type="evidence" value="ECO:0007669"/>
    <property type="project" value="TreeGrafter"/>
</dbReference>
<comment type="caution">
    <text evidence="4">The sequence shown here is derived from an EMBL/GenBank/DDBJ whole genome shotgun (WGS) entry which is preliminary data.</text>
</comment>